<organism evidence="5 6">
    <name type="scientific">Panacagrimonas perspica</name>
    <dbReference type="NCBI Taxonomy" id="381431"/>
    <lineage>
        <taxon>Bacteria</taxon>
        <taxon>Pseudomonadati</taxon>
        <taxon>Pseudomonadota</taxon>
        <taxon>Gammaproteobacteria</taxon>
        <taxon>Nevskiales</taxon>
        <taxon>Nevskiaceae</taxon>
        <taxon>Panacagrimonas</taxon>
    </lineage>
</organism>
<dbReference type="InterPro" id="IPR050204">
    <property type="entry name" value="AraC_XylS_family_regulators"/>
</dbReference>
<keyword evidence="6" id="KW-1185">Reference proteome</keyword>
<gene>
    <name evidence="5" type="ORF">DFR24_2066</name>
</gene>
<dbReference type="Gene3D" id="1.10.10.60">
    <property type="entry name" value="Homeodomain-like"/>
    <property type="match status" value="1"/>
</dbReference>
<feature type="domain" description="HTH araC/xylS-type" evidence="4">
    <location>
        <begin position="210"/>
        <end position="311"/>
    </location>
</feature>
<dbReference type="EMBL" id="SOBT01000008">
    <property type="protein sequence ID" value="TDU32666.1"/>
    <property type="molecule type" value="Genomic_DNA"/>
</dbReference>
<dbReference type="PROSITE" id="PS00041">
    <property type="entry name" value="HTH_ARAC_FAMILY_1"/>
    <property type="match status" value="1"/>
</dbReference>
<keyword evidence="1" id="KW-0805">Transcription regulation</keyword>
<keyword evidence="2 5" id="KW-0238">DNA-binding</keyword>
<evidence type="ECO:0000256" key="2">
    <source>
        <dbReference type="ARBA" id="ARBA00023125"/>
    </source>
</evidence>
<dbReference type="PANTHER" id="PTHR46796:SF6">
    <property type="entry name" value="ARAC SUBFAMILY"/>
    <property type="match status" value="1"/>
</dbReference>
<dbReference type="PROSITE" id="PS01124">
    <property type="entry name" value="HTH_ARAC_FAMILY_2"/>
    <property type="match status" value="1"/>
</dbReference>
<evidence type="ECO:0000256" key="1">
    <source>
        <dbReference type="ARBA" id="ARBA00023015"/>
    </source>
</evidence>
<accession>A0A4V3F6H2</accession>
<dbReference type="InterPro" id="IPR009057">
    <property type="entry name" value="Homeodomain-like_sf"/>
</dbReference>
<dbReference type="InterPro" id="IPR018062">
    <property type="entry name" value="HTH_AraC-typ_CS"/>
</dbReference>
<dbReference type="GO" id="GO:0003700">
    <property type="term" value="F:DNA-binding transcription factor activity"/>
    <property type="evidence" value="ECO:0007669"/>
    <property type="project" value="InterPro"/>
</dbReference>
<comment type="caution">
    <text evidence="5">The sequence shown here is derived from an EMBL/GenBank/DDBJ whole genome shotgun (WGS) entry which is preliminary data.</text>
</comment>
<dbReference type="AlphaFoldDB" id="A0A4V3F6H2"/>
<evidence type="ECO:0000256" key="3">
    <source>
        <dbReference type="ARBA" id="ARBA00023163"/>
    </source>
</evidence>
<keyword evidence="3" id="KW-0804">Transcription</keyword>
<dbReference type="OrthoDB" id="1050625at2"/>
<dbReference type="PANTHER" id="PTHR46796">
    <property type="entry name" value="HTH-TYPE TRANSCRIPTIONAL ACTIVATOR RHAS-RELATED"/>
    <property type="match status" value="1"/>
</dbReference>
<protein>
    <submittedName>
        <fullName evidence="5">AraC-like DNA-binding protein</fullName>
    </submittedName>
</protein>
<dbReference type="GO" id="GO:0043565">
    <property type="term" value="F:sequence-specific DNA binding"/>
    <property type="evidence" value="ECO:0007669"/>
    <property type="project" value="InterPro"/>
</dbReference>
<evidence type="ECO:0000313" key="5">
    <source>
        <dbReference type="EMBL" id="TDU32666.1"/>
    </source>
</evidence>
<dbReference type="SMART" id="SM00342">
    <property type="entry name" value="HTH_ARAC"/>
    <property type="match status" value="1"/>
</dbReference>
<sequence length="312" mass="34148">MQSILTTENVPPRRRAEYWEEMVSQEFVPARCVPAARSMFDARIRSLDLDALTLCDVRSHGTDVLRTPGHISKADTPYFLVSLQVEGVGQLVQAGRSVILRPGDMALYDTSRTYELHFGGAQRQLVLRIPRADLIARGPSVESLVCIGIPNAAPAARLAADMTRNLAALDAFPSPRARLSLASTLIDLVLDGLLALDGQPSTPTTSTRLADAQRIALKHLADPAFSVATWAQTMGISERYLRLLFAPSSRSPAQYLWGQRLERAASELRAPGSRRRSITDIALGCGFSDSAHFSHAFRTAYGMSPRDYRASN</sequence>
<dbReference type="InterPro" id="IPR018060">
    <property type="entry name" value="HTH_AraC"/>
</dbReference>
<evidence type="ECO:0000313" key="6">
    <source>
        <dbReference type="Proteomes" id="UP000295341"/>
    </source>
</evidence>
<dbReference type="Pfam" id="PF14525">
    <property type="entry name" value="AraC_binding_2"/>
    <property type="match status" value="1"/>
</dbReference>
<dbReference type="PRINTS" id="PR00032">
    <property type="entry name" value="HTHARAC"/>
</dbReference>
<proteinExistence type="predicted"/>
<evidence type="ECO:0000259" key="4">
    <source>
        <dbReference type="PROSITE" id="PS01124"/>
    </source>
</evidence>
<dbReference type="Proteomes" id="UP000295341">
    <property type="component" value="Unassembled WGS sequence"/>
</dbReference>
<dbReference type="SUPFAM" id="SSF46689">
    <property type="entry name" value="Homeodomain-like"/>
    <property type="match status" value="1"/>
</dbReference>
<dbReference type="RefSeq" id="WP_133881150.1">
    <property type="nucleotide sequence ID" value="NZ_MWIN01000001.1"/>
</dbReference>
<dbReference type="InterPro" id="IPR035418">
    <property type="entry name" value="AraC-bd_2"/>
</dbReference>
<reference evidence="5 6" key="1">
    <citation type="submission" date="2019-03" db="EMBL/GenBank/DDBJ databases">
        <title>Genomic Encyclopedia of Type Strains, Phase IV (KMG-IV): sequencing the most valuable type-strain genomes for metagenomic binning, comparative biology and taxonomic classification.</title>
        <authorList>
            <person name="Goeker M."/>
        </authorList>
    </citation>
    <scope>NUCLEOTIDE SEQUENCE [LARGE SCALE GENOMIC DNA]</scope>
    <source>
        <strain evidence="5 6">DSM 26377</strain>
    </source>
</reference>
<dbReference type="InterPro" id="IPR020449">
    <property type="entry name" value="Tscrpt_reg_AraC-type_HTH"/>
</dbReference>
<dbReference type="Pfam" id="PF12833">
    <property type="entry name" value="HTH_18"/>
    <property type="match status" value="1"/>
</dbReference>
<name>A0A4V3F6H2_9GAMM</name>